<dbReference type="AlphaFoldDB" id="A0AAQ4E259"/>
<comment type="subcellular location">
    <subcellularLocation>
        <location evidence="1">Nucleus</location>
    </subcellularLocation>
</comment>
<accession>A0AAQ4E259</accession>
<keyword evidence="5" id="KW-1185">Reference proteome</keyword>
<evidence type="ECO:0000256" key="2">
    <source>
        <dbReference type="ARBA" id="ARBA00023242"/>
    </source>
</evidence>
<dbReference type="Pfam" id="PF13934">
    <property type="entry name" value="ELYS"/>
    <property type="match status" value="1"/>
</dbReference>
<organism evidence="4 5">
    <name type="scientific">Amblyomma americanum</name>
    <name type="common">Lone star tick</name>
    <dbReference type="NCBI Taxonomy" id="6943"/>
    <lineage>
        <taxon>Eukaryota</taxon>
        <taxon>Metazoa</taxon>
        <taxon>Ecdysozoa</taxon>
        <taxon>Arthropoda</taxon>
        <taxon>Chelicerata</taxon>
        <taxon>Arachnida</taxon>
        <taxon>Acari</taxon>
        <taxon>Parasitiformes</taxon>
        <taxon>Ixodida</taxon>
        <taxon>Ixodoidea</taxon>
        <taxon>Ixodidae</taxon>
        <taxon>Amblyomminae</taxon>
        <taxon>Amblyomma</taxon>
    </lineage>
</organism>
<name>A0AAQ4E259_AMBAM</name>
<feature type="domain" description="ELYS-like" evidence="3">
    <location>
        <begin position="29"/>
        <end position="210"/>
    </location>
</feature>
<comment type="caution">
    <text evidence="4">The sequence shown here is derived from an EMBL/GenBank/DDBJ whole genome shotgun (WGS) entry which is preliminary data.</text>
</comment>
<dbReference type="EMBL" id="JARKHS020023431">
    <property type="protein sequence ID" value="KAK8768799.1"/>
    <property type="molecule type" value="Genomic_DNA"/>
</dbReference>
<dbReference type="Proteomes" id="UP001321473">
    <property type="component" value="Unassembled WGS sequence"/>
</dbReference>
<dbReference type="InterPro" id="IPR025151">
    <property type="entry name" value="ELYS_dom"/>
</dbReference>
<keyword evidence="2" id="KW-0539">Nucleus</keyword>
<reference evidence="4 5" key="1">
    <citation type="journal article" date="2023" name="Arcadia Sci">
        <title>De novo assembly of a long-read Amblyomma americanum tick genome.</title>
        <authorList>
            <person name="Chou S."/>
            <person name="Poskanzer K.E."/>
            <person name="Rollins M."/>
            <person name="Thuy-Boun P.S."/>
        </authorList>
    </citation>
    <scope>NUCLEOTIDE SEQUENCE [LARGE SCALE GENOMIC DNA]</scope>
    <source>
        <strain evidence="4">F_SG_1</strain>
        <tissue evidence="4">Salivary glands</tissue>
    </source>
</reference>
<protein>
    <recommendedName>
        <fullName evidence="3">ELYS-like domain-containing protein</fullName>
    </recommendedName>
</protein>
<evidence type="ECO:0000313" key="4">
    <source>
        <dbReference type="EMBL" id="KAK8768799.1"/>
    </source>
</evidence>
<dbReference type="GO" id="GO:0005634">
    <property type="term" value="C:nucleus"/>
    <property type="evidence" value="ECO:0007669"/>
    <property type="project" value="UniProtKB-SubCell"/>
</dbReference>
<gene>
    <name evidence="4" type="ORF">V5799_014736</name>
</gene>
<proteinExistence type="predicted"/>
<evidence type="ECO:0000256" key="1">
    <source>
        <dbReference type="ARBA" id="ARBA00004123"/>
    </source>
</evidence>
<evidence type="ECO:0000259" key="3">
    <source>
        <dbReference type="Pfam" id="PF13934"/>
    </source>
</evidence>
<sequence length="212" mass="24343">MRPTPAVPRERATPPSIYLIRSLEPWSPHVVTYYVLLHISATIFHDYRPVKEKLKCFSSLFHLNTDVQSLVEDIGHLDHGNHEEWGECLQQAQQQANAELRPLLGALWAPAVRLVLQRQPPLALRCPDHLQVAFVSEQMTLQLDVLLANCRVNDTVELVRWHGHRSRLGQLPACVMALVRKCKVWQVHEQLQLLLQVPQSSAEEDKLVSFFF</sequence>
<evidence type="ECO:0000313" key="5">
    <source>
        <dbReference type="Proteomes" id="UP001321473"/>
    </source>
</evidence>